<dbReference type="EMBL" id="MUGW01000002">
    <property type="protein sequence ID" value="OXA96222.1"/>
    <property type="molecule type" value="Genomic_DNA"/>
</dbReference>
<sequence>MIKKLLLLSVVLSQLAVSCSSDDNTDPVKEDPTTEEPVKPTPELTLEEQVAAILKQPYSTLPPAEQKVKLEAEANEMLVQLDKTKGSSAIEAIENLSNLIAINPVDIFGGKNGNSIEEILNVADVYGIYTWNNTNNTWVKTASTTELKFVFPAKASLTSNNAVLTSKSVASNVKIKFTDIYGGYDYVNDKEIDPVFDQFYLPTSTDASLTIDGTQAATITQTAAYSNGKQAPDTFNYKITLNDGYVWEMSGKKGTASTSTASLTFNGKSLLAFTAGSSANIDGLLSEEQLSSYRGKANALITLMDNFIIVADMDLATDAADDLALESLKFPNQPYYDDPNADYKAYYNGKNTYYKNYSTASAASFNKNIKLTLISKKEGTKIADIIIRSEEGSFYNDRLPVWTTDDYYGAKPYWSYSNDGEEFKIQYYEENYYLKFSDQTQVAMSAYFSEGFETFEKKFEEFIKGFERK</sequence>
<evidence type="ECO:0000313" key="2">
    <source>
        <dbReference type="EMBL" id="OXA96222.1"/>
    </source>
</evidence>
<gene>
    <name evidence="2" type="ORF">B0A66_01205</name>
</gene>
<reference evidence="2 3" key="1">
    <citation type="submission" date="2016-11" db="EMBL/GenBank/DDBJ databases">
        <title>Whole genomes of Flavobacteriaceae.</title>
        <authorList>
            <person name="Stine C."/>
            <person name="Li C."/>
            <person name="Tadesse D."/>
        </authorList>
    </citation>
    <scope>NUCLEOTIDE SEQUENCE [LARGE SCALE GENOMIC DNA]</scope>
    <source>
        <strain evidence="2 3">DSM 18292</strain>
    </source>
</reference>
<proteinExistence type="predicted"/>
<dbReference type="Proteomes" id="UP000198345">
    <property type="component" value="Unassembled WGS sequence"/>
</dbReference>
<comment type="caution">
    <text evidence="2">The sequence shown here is derived from an EMBL/GenBank/DDBJ whole genome shotgun (WGS) entry which is preliminary data.</text>
</comment>
<name>A0A226HQ19_9FLAO</name>
<feature type="region of interest" description="Disordered" evidence="1">
    <location>
        <begin position="20"/>
        <end position="40"/>
    </location>
</feature>
<dbReference type="PROSITE" id="PS51257">
    <property type="entry name" value="PROKAR_LIPOPROTEIN"/>
    <property type="match status" value="1"/>
</dbReference>
<dbReference type="AlphaFoldDB" id="A0A226HQ19"/>
<evidence type="ECO:0000256" key="1">
    <source>
        <dbReference type="SAM" id="MobiDB-lite"/>
    </source>
</evidence>
<dbReference type="RefSeq" id="WP_089048018.1">
    <property type="nucleotide sequence ID" value="NZ_FXTV01000001.1"/>
</dbReference>
<dbReference type="OrthoDB" id="1374389at2"/>
<feature type="compositionally biased region" description="Basic and acidic residues" evidence="1">
    <location>
        <begin position="26"/>
        <end position="38"/>
    </location>
</feature>
<evidence type="ECO:0008006" key="4">
    <source>
        <dbReference type="Google" id="ProtNLM"/>
    </source>
</evidence>
<accession>A0A226HQ19</accession>
<protein>
    <recommendedName>
        <fullName evidence="4">Lipoprotein</fullName>
    </recommendedName>
</protein>
<organism evidence="2 3">
    <name type="scientific">Flavobacterium hercynium</name>
    <dbReference type="NCBI Taxonomy" id="387094"/>
    <lineage>
        <taxon>Bacteria</taxon>
        <taxon>Pseudomonadati</taxon>
        <taxon>Bacteroidota</taxon>
        <taxon>Flavobacteriia</taxon>
        <taxon>Flavobacteriales</taxon>
        <taxon>Flavobacteriaceae</taxon>
        <taxon>Flavobacterium</taxon>
    </lineage>
</organism>
<evidence type="ECO:0000313" key="3">
    <source>
        <dbReference type="Proteomes" id="UP000198345"/>
    </source>
</evidence>
<keyword evidence="3" id="KW-1185">Reference proteome</keyword>